<reference evidence="2" key="2">
    <citation type="journal article" date="2015" name="Data Brief">
        <title>Shoot transcriptome of the giant reed, Arundo donax.</title>
        <authorList>
            <person name="Barrero R.A."/>
            <person name="Guerrero F.D."/>
            <person name="Moolhuijzen P."/>
            <person name="Goolsby J.A."/>
            <person name="Tidwell J."/>
            <person name="Bellgard S.E."/>
            <person name="Bellgard M.I."/>
        </authorList>
    </citation>
    <scope>NUCLEOTIDE SEQUENCE</scope>
    <source>
        <tissue evidence="2">Shoot tissue taken approximately 20 cm above the soil surface</tissue>
    </source>
</reference>
<dbReference type="EMBL" id="GBRH01233964">
    <property type="protein sequence ID" value="JAD63931.1"/>
    <property type="molecule type" value="Transcribed_RNA"/>
</dbReference>
<proteinExistence type="predicted"/>
<reference evidence="2" key="1">
    <citation type="submission" date="2014-09" db="EMBL/GenBank/DDBJ databases">
        <authorList>
            <person name="Magalhaes I.L.F."/>
            <person name="Oliveira U."/>
            <person name="Santos F.R."/>
            <person name="Vidigal T.H.D.A."/>
            <person name="Brescovit A.D."/>
            <person name="Santos A.J."/>
        </authorList>
    </citation>
    <scope>NUCLEOTIDE SEQUENCE</scope>
    <source>
        <tissue evidence="2">Shoot tissue taken approximately 20 cm above the soil surface</tissue>
    </source>
</reference>
<protein>
    <submittedName>
        <fullName evidence="2">Uncharacterized protein</fullName>
    </submittedName>
</protein>
<evidence type="ECO:0000313" key="2">
    <source>
        <dbReference type="EMBL" id="JAD63931.1"/>
    </source>
</evidence>
<sequence>MPMTMATKAVDCGMTQISIATRRVGAPWSEDVGVDGEGDGRCDSDPSGVGEHSWEPVIEEVAESCRRDSGGGGDLRARSALMIRGGDEGGARRDAGGSCTAAVGNRGCFQDRAWCPSW</sequence>
<evidence type="ECO:0000256" key="1">
    <source>
        <dbReference type="SAM" id="MobiDB-lite"/>
    </source>
</evidence>
<accession>A0A0A9BKM6</accession>
<organism evidence="2">
    <name type="scientific">Arundo donax</name>
    <name type="common">Giant reed</name>
    <name type="synonym">Donax arundinaceus</name>
    <dbReference type="NCBI Taxonomy" id="35708"/>
    <lineage>
        <taxon>Eukaryota</taxon>
        <taxon>Viridiplantae</taxon>
        <taxon>Streptophyta</taxon>
        <taxon>Embryophyta</taxon>
        <taxon>Tracheophyta</taxon>
        <taxon>Spermatophyta</taxon>
        <taxon>Magnoliopsida</taxon>
        <taxon>Liliopsida</taxon>
        <taxon>Poales</taxon>
        <taxon>Poaceae</taxon>
        <taxon>PACMAD clade</taxon>
        <taxon>Arundinoideae</taxon>
        <taxon>Arundineae</taxon>
        <taxon>Arundo</taxon>
    </lineage>
</organism>
<dbReference type="AlphaFoldDB" id="A0A0A9BKM6"/>
<name>A0A0A9BKM6_ARUDO</name>
<feature type="region of interest" description="Disordered" evidence="1">
    <location>
        <begin position="28"/>
        <end position="52"/>
    </location>
</feature>